<dbReference type="EMBL" id="JAFHKK010000002">
    <property type="protein sequence ID" value="MBN2963419.1"/>
    <property type="molecule type" value="Genomic_DNA"/>
</dbReference>
<protein>
    <submittedName>
        <fullName evidence="1">HAD-IIA family hydrolase</fullName>
    </submittedName>
</protein>
<dbReference type="Pfam" id="PF13344">
    <property type="entry name" value="Hydrolase_6"/>
    <property type="match status" value="1"/>
</dbReference>
<keyword evidence="2" id="KW-1185">Reference proteome</keyword>
<name>A0ABS2WP20_9BACT</name>
<dbReference type="Proteomes" id="UP000703590">
    <property type="component" value="Unassembled WGS sequence"/>
</dbReference>
<dbReference type="Pfam" id="PF13242">
    <property type="entry name" value="Hydrolase_like"/>
    <property type="match status" value="1"/>
</dbReference>
<evidence type="ECO:0000313" key="2">
    <source>
        <dbReference type="Proteomes" id="UP000703590"/>
    </source>
</evidence>
<reference evidence="1" key="1">
    <citation type="submission" date="2021-02" db="EMBL/GenBank/DDBJ databases">
        <title>Sulfurospirillum tamanensis sp. nov.</title>
        <authorList>
            <person name="Frolova A."/>
            <person name="Merkel A."/>
            <person name="Slobodkin A."/>
        </authorList>
    </citation>
    <scope>NUCLEOTIDE SEQUENCE</scope>
    <source>
        <strain evidence="1">T05b</strain>
    </source>
</reference>
<dbReference type="InterPro" id="IPR023214">
    <property type="entry name" value="HAD_sf"/>
</dbReference>
<dbReference type="InterPro" id="IPR006357">
    <property type="entry name" value="HAD-SF_hydro_IIA"/>
</dbReference>
<sequence>MPVGYLVDVQGTLLSDADKSPLPGAHAFIEHLNASKTPYCVITNNTKEKSEDFLTLLHQKGLHVKHYLDPFMVLDSVIGTKEVLVFGPQPFEKVLTCKGYNTQPKAPKAMLIASDTAFDAPVFATMIEAALSGVRIVGMHGTSVYAKNGRKYPGVGAILAMLSYATSREATVVGKPSPAFYEAALACLKTQDKTLSWKNIRIVSDDAKGDLLGAKALGMHTTLVLSGKCQSSEEIAPIRGDIDAVHPTLLDVLEEIV</sequence>
<keyword evidence="1" id="KW-0378">Hydrolase</keyword>
<gene>
    <name evidence="1" type="ORF">JWV37_01370</name>
</gene>
<reference evidence="1" key="2">
    <citation type="submission" date="2021-02" db="EMBL/GenBank/DDBJ databases">
        <authorList>
            <person name="Merkel A.Y."/>
        </authorList>
    </citation>
    <scope>NUCLEOTIDE SEQUENCE</scope>
    <source>
        <strain evidence="1">T05b</strain>
    </source>
</reference>
<dbReference type="PANTHER" id="PTHR19288">
    <property type="entry name" value="4-NITROPHENYLPHOSPHATASE-RELATED"/>
    <property type="match status" value="1"/>
</dbReference>
<accession>A0ABS2WP20</accession>
<dbReference type="NCBIfam" id="TIGR01460">
    <property type="entry name" value="HAD-SF-IIA"/>
    <property type="match status" value="1"/>
</dbReference>
<dbReference type="PANTHER" id="PTHR19288:SF46">
    <property type="entry name" value="HALOACID DEHALOGENASE-LIKE HYDROLASE DOMAIN-CONTAINING PROTEIN 2"/>
    <property type="match status" value="1"/>
</dbReference>
<proteinExistence type="predicted"/>
<dbReference type="Gene3D" id="3.40.50.1000">
    <property type="entry name" value="HAD superfamily/HAD-like"/>
    <property type="match status" value="2"/>
</dbReference>
<comment type="caution">
    <text evidence="1">The sequence shown here is derived from an EMBL/GenBank/DDBJ whole genome shotgun (WGS) entry which is preliminary data.</text>
</comment>
<organism evidence="1 2">
    <name type="scientific">Sulfurospirillum tamanense</name>
    <dbReference type="NCBI Taxonomy" id="2813362"/>
    <lineage>
        <taxon>Bacteria</taxon>
        <taxon>Pseudomonadati</taxon>
        <taxon>Campylobacterota</taxon>
        <taxon>Epsilonproteobacteria</taxon>
        <taxon>Campylobacterales</taxon>
        <taxon>Sulfurospirillaceae</taxon>
        <taxon>Sulfurospirillum</taxon>
    </lineage>
</organism>
<dbReference type="InterPro" id="IPR036412">
    <property type="entry name" value="HAD-like_sf"/>
</dbReference>
<dbReference type="RefSeq" id="WP_205457859.1">
    <property type="nucleotide sequence ID" value="NZ_JAFHKK010000002.1"/>
</dbReference>
<dbReference type="GO" id="GO:0016787">
    <property type="term" value="F:hydrolase activity"/>
    <property type="evidence" value="ECO:0007669"/>
    <property type="project" value="UniProtKB-KW"/>
</dbReference>
<evidence type="ECO:0000313" key="1">
    <source>
        <dbReference type="EMBL" id="MBN2963419.1"/>
    </source>
</evidence>
<dbReference type="SUPFAM" id="SSF56784">
    <property type="entry name" value="HAD-like"/>
    <property type="match status" value="1"/>
</dbReference>